<evidence type="ECO:0000313" key="6">
    <source>
        <dbReference type="EMBL" id="GIG75062.1"/>
    </source>
</evidence>
<proteinExistence type="inferred from homology"/>
<dbReference type="EMBL" id="BONU01000026">
    <property type="protein sequence ID" value="GIG75062.1"/>
    <property type="molecule type" value="Genomic_DNA"/>
</dbReference>
<dbReference type="InterPro" id="IPR003593">
    <property type="entry name" value="AAA+_ATPase"/>
</dbReference>
<dbReference type="CDD" id="cd03257">
    <property type="entry name" value="ABC_NikE_OppD_transporters"/>
    <property type="match status" value="1"/>
</dbReference>
<organism evidence="6 7">
    <name type="scientific">Planosporangium flavigriseum</name>
    <dbReference type="NCBI Taxonomy" id="373681"/>
    <lineage>
        <taxon>Bacteria</taxon>
        <taxon>Bacillati</taxon>
        <taxon>Actinomycetota</taxon>
        <taxon>Actinomycetes</taxon>
        <taxon>Micromonosporales</taxon>
        <taxon>Micromonosporaceae</taxon>
        <taxon>Planosporangium</taxon>
    </lineage>
</organism>
<dbReference type="Pfam" id="PF00005">
    <property type="entry name" value="ABC_tran"/>
    <property type="match status" value="1"/>
</dbReference>
<evidence type="ECO:0000313" key="7">
    <source>
        <dbReference type="Proteomes" id="UP000653674"/>
    </source>
</evidence>
<keyword evidence="2" id="KW-0813">Transport</keyword>
<dbReference type="GO" id="GO:0055085">
    <property type="term" value="P:transmembrane transport"/>
    <property type="evidence" value="ECO:0007669"/>
    <property type="project" value="UniProtKB-ARBA"/>
</dbReference>
<dbReference type="Gene3D" id="3.40.50.300">
    <property type="entry name" value="P-loop containing nucleotide triphosphate hydrolases"/>
    <property type="match status" value="1"/>
</dbReference>
<dbReference type="GO" id="GO:0005524">
    <property type="term" value="F:ATP binding"/>
    <property type="evidence" value="ECO:0007669"/>
    <property type="project" value="UniProtKB-KW"/>
</dbReference>
<dbReference type="RefSeq" id="WP_239075575.1">
    <property type="nucleotide sequence ID" value="NZ_BAAAQJ010000007.1"/>
</dbReference>
<dbReference type="InterPro" id="IPR050319">
    <property type="entry name" value="ABC_transp_ATP-bind"/>
</dbReference>
<dbReference type="InterPro" id="IPR017871">
    <property type="entry name" value="ABC_transporter-like_CS"/>
</dbReference>
<evidence type="ECO:0000256" key="1">
    <source>
        <dbReference type="ARBA" id="ARBA00005417"/>
    </source>
</evidence>
<keyword evidence="7" id="KW-1185">Reference proteome</keyword>
<evidence type="ECO:0000256" key="3">
    <source>
        <dbReference type="ARBA" id="ARBA00022741"/>
    </source>
</evidence>
<comment type="similarity">
    <text evidence="1">Belongs to the ABC transporter superfamily.</text>
</comment>
<dbReference type="GO" id="GO:0016887">
    <property type="term" value="F:ATP hydrolysis activity"/>
    <property type="evidence" value="ECO:0007669"/>
    <property type="project" value="InterPro"/>
</dbReference>
<dbReference type="InterPro" id="IPR013563">
    <property type="entry name" value="Oligopep_ABC_C"/>
</dbReference>
<dbReference type="FunFam" id="3.40.50.300:FF:000016">
    <property type="entry name" value="Oligopeptide ABC transporter ATP-binding component"/>
    <property type="match status" value="1"/>
</dbReference>
<dbReference type="PANTHER" id="PTHR43776">
    <property type="entry name" value="TRANSPORT ATP-BINDING PROTEIN"/>
    <property type="match status" value="1"/>
</dbReference>
<dbReference type="Proteomes" id="UP000653674">
    <property type="component" value="Unassembled WGS sequence"/>
</dbReference>
<evidence type="ECO:0000259" key="5">
    <source>
        <dbReference type="PROSITE" id="PS50893"/>
    </source>
</evidence>
<reference evidence="6" key="1">
    <citation type="submission" date="2021-01" db="EMBL/GenBank/DDBJ databases">
        <title>Whole genome shotgun sequence of Planosporangium flavigriseum NBRC 105377.</title>
        <authorList>
            <person name="Komaki H."/>
            <person name="Tamura T."/>
        </authorList>
    </citation>
    <scope>NUCLEOTIDE SEQUENCE</scope>
    <source>
        <strain evidence="6">NBRC 105377</strain>
    </source>
</reference>
<dbReference type="PROSITE" id="PS00211">
    <property type="entry name" value="ABC_TRANSPORTER_1"/>
    <property type="match status" value="1"/>
</dbReference>
<keyword evidence="3" id="KW-0547">Nucleotide-binding</keyword>
<evidence type="ECO:0000256" key="4">
    <source>
        <dbReference type="ARBA" id="ARBA00022840"/>
    </source>
</evidence>
<protein>
    <submittedName>
        <fullName evidence="6">ABC transporter ATP-binding protein</fullName>
    </submittedName>
</protein>
<gene>
    <name evidence="6" type="ORF">Pfl04_34660</name>
</gene>
<evidence type="ECO:0000256" key="2">
    <source>
        <dbReference type="ARBA" id="ARBA00022448"/>
    </source>
</evidence>
<dbReference type="PROSITE" id="PS50893">
    <property type="entry name" value="ABC_TRANSPORTER_2"/>
    <property type="match status" value="1"/>
</dbReference>
<dbReference type="InterPro" id="IPR003439">
    <property type="entry name" value="ABC_transporter-like_ATP-bd"/>
</dbReference>
<dbReference type="SUPFAM" id="SSF52540">
    <property type="entry name" value="P-loop containing nucleoside triphosphate hydrolases"/>
    <property type="match status" value="1"/>
</dbReference>
<dbReference type="SMART" id="SM00382">
    <property type="entry name" value="AAA"/>
    <property type="match status" value="1"/>
</dbReference>
<keyword evidence="4 6" id="KW-0067">ATP-binding</keyword>
<dbReference type="InterPro" id="IPR027417">
    <property type="entry name" value="P-loop_NTPase"/>
</dbReference>
<dbReference type="GO" id="GO:0015833">
    <property type="term" value="P:peptide transport"/>
    <property type="evidence" value="ECO:0007669"/>
    <property type="project" value="InterPro"/>
</dbReference>
<feature type="domain" description="ABC transporter" evidence="5">
    <location>
        <begin position="21"/>
        <end position="268"/>
    </location>
</feature>
<sequence length="289" mass="31430">MTDNISTDNVSTDNVSTDNVISARDVVRRYRRPRRSLTRPAPAVEALRGVDLGIAYGERFGIVGESGSGKSTLIRLLAGLDRPTSGSIRFAGKEISRASERSLQFLRRDLQMVFQDPMGSLDPRMKVGDIIREPLVALGHPDARGRVAELLDAVGLPAAAADRYPHQFSGGQRQRISIARALSPRPKVLVADEPVSALDVSVRAQILNLLMDLVDEFSLTLVFVSHDLSVVRHVCDTVAVMRGGEIVERGSCERVYGAPQHPYTKALLAAAPTLEKALAAHRPAKESPR</sequence>
<comment type="caution">
    <text evidence="6">The sequence shown here is derived from an EMBL/GenBank/DDBJ whole genome shotgun (WGS) entry which is preliminary data.</text>
</comment>
<dbReference type="Pfam" id="PF08352">
    <property type="entry name" value="oligo_HPY"/>
    <property type="match status" value="1"/>
</dbReference>
<accession>A0A8J3PMN0</accession>
<name>A0A8J3PMN0_9ACTN</name>
<dbReference type="PANTHER" id="PTHR43776:SF7">
    <property type="entry name" value="D,D-DIPEPTIDE TRANSPORT ATP-BINDING PROTEIN DDPF-RELATED"/>
    <property type="match status" value="1"/>
</dbReference>
<dbReference type="AlphaFoldDB" id="A0A8J3PMN0"/>